<dbReference type="GO" id="GO:0010019">
    <property type="term" value="P:chloroplast-nucleus signaling pathway"/>
    <property type="evidence" value="ECO:0007669"/>
    <property type="project" value="TreeGrafter"/>
</dbReference>
<comment type="caution">
    <text evidence="2">The sequence shown here is derived from an EMBL/GenBank/DDBJ whole genome shotgun (WGS) entry which is preliminary data.</text>
</comment>
<sequence>MTTIAATSLRVCSLKREQNEGVRVSAAAPHSALRVRSDMNDSLSCINWMPRSRGVQLSQSMPSASGRQVFGSVRALATETGTVELNSEVGYSYVELEAALKEGDFEKADDITRNALIELAGEEAIERKFVYFTEVKEIPVKDLQTIDNLWVSYSDGNFGYSVQKKIWTGCKKKWGPFFKKLDWTTGENNAYRSWRGGEYIYKMDAAKGHLPLTSCLRGTQLLKNLFEHPAFETGKKGDSDGGAKPDWMKF</sequence>
<dbReference type="CDD" id="cd16383">
    <property type="entry name" value="GUN4"/>
    <property type="match status" value="1"/>
</dbReference>
<dbReference type="GO" id="GO:0009507">
    <property type="term" value="C:chloroplast"/>
    <property type="evidence" value="ECO:0007669"/>
    <property type="project" value="TreeGrafter"/>
</dbReference>
<dbReference type="Proteomes" id="UP001190700">
    <property type="component" value="Unassembled WGS sequence"/>
</dbReference>
<keyword evidence="3" id="KW-1185">Reference proteome</keyword>
<dbReference type="AlphaFoldDB" id="A0AAE0BSQ3"/>
<dbReference type="SUPFAM" id="SSF140869">
    <property type="entry name" value="GUN4-like"/>
    <property type="match status" value="1"/>
</dbReference>
<reference evidence="2 3" key="1">
    <citation type="journal article" date="2015" name="Genome Biol. Evol.">
        <title>Comparative Genomics of a Bacterivorous Green Alga Reveals Evolutionary Causalities and Consequences of Phago-Mixotrophic Mode of Nutrition.</title>
        <authorList>
            <person name="Burns J.A."/>
            <person name="Paasch A."/>
            <person name="Narechania A."/>
            <person name="Kim E."/>
        </authorList>
    </citation>
    <scope>NUCLEOTIDE SEQUENCE [LARGE SCALE GENOMIC DNA]</scope>
    <source>
        <strain evidence="2 3">PLY_AMNH</strain>
    </source>
</reference>
<evidence type="ECO:0000259" key="1">
    <source>
        <dbReference type="Pfam" id="PF05419"/>
    </source>
</evidence>
<gene>
    <name evidence="2" type="ORF">CYMTET_48276</name>
</gene>
<dbReference type="InterPro" id="IPR037215">
    <property type="entry name" value="GUN4-like_sf"/>
</dbReference>
<dbReference type="InterPro" id="IPR008629">
    <property type="entry name" value="GUN4-like"/>
</dbReference>
<dbReference type="PANTHER" id="PTHR34800:SF1">
    <property type="entry name" value="TETRAPYRROLE-BINDING PROTEIN, CHLOROPLASTIC"/>
    <property type="match status" value="1"/>
</dbReference>
<accession>A0AAE0BSQ3</accession>
<evidence type="ECO:0000313" key="2">
    <source>
        <dbReference type="EMBL" id="KAK3242012.1"/>
    </source>
</evidence>
<dbReference type="Pfam" id="PF05419">
    <property type="entry name" value="GUN4"/>
    <property type="match status" value="1"/>
</dbReference>
<name>A0AAE0BSQ3_9CHLO</name>
<dbReference type="Gene3D" id="1.10.10.1770">
    <property type="entry name" value="Gun4-like"/>
    <property type="match status" value="1"/>
</dbReference>
<dbReference type="GO" id="GO:0046906">
    <property type="term" value="F:tetrapyrrole binding"/>
    <property type="evidence" value="ECO:0007669"/>
    <property type="project" value="TreeGrafter"/>
</dbReference>
<protein>
    <recommendedName>
        <fullName evidence="1">GUN4-like domain-containing protein</fullName>
    </recommendedName>
</protein>
<dbReference type="Gene3D" id="1.25.40.620">
    <property type="match status" value="1"/>
</dbReference>
<feature type="domain" description="GUN4-like" evidence="1">
    <location>
        <begin position="87"/>
        <end position="229"/>
    </location>
</feature>
<proteinExistence type="predicted"/>
<dbReference type="PANTHER" id="PTHR34800">
    <property type="entry name" value="TETRAPYRROLE-BINDING PROTEIN, CHLOROPLASTIC"/>
    <property type="match status" value="1"/>
</dbReference>
<organism evidence="2 3">
    <name type="scientific">Cymbomonas tetramitiformis</name>
    <dbReference type="NCBI Taxonomy" id="36881"/>
    <lineage>
        <taxon>Eukaryota</taxon>
        <taxon>Viridiplantae</taxon>
        <taxon>Chlorophyta</taxon>
        <taxon>Pyramimonadophyceae</taxon>
        <taxon>Pyramimonadales</taxon>
        <taxon>Pyramimonadaceae</taxon>
        <taxon>Cymbomonas</taxon>
    </lineage>
</organism>
<evidence type="ECO:0000313" key="3">
    <source>
        <dbReference type="Proteomes" id="UP001190700"/>
    </source>
</evidence>
<dbReference type="EMBL" id="LGRX02033262">
    <property type="protein sequence ID" value="KAK3242012.1"/>
    <property type="molecule type" value="Genomic_DNA"/>
</dbReference>